<accession>A0A2M7THE6</accession>
<protein>
    <submittedName>
        <fullName evidence="2">Uncharacterized protein</fullName>
    </submittedName>
</protein>
<keyword evidence="1" id="KW-1133">Transmembrane helix</keyword>
<comment type="caution">
    <text evidence="2">The sequence shown here is derived from an EMBL/GenBank/DDBJ whole genome shotgun (WGS) entry which is preliminary data.</text>
</comment>
<keyword evidence="1" id="KW-0472">Membrane</keyword>
<feature type="transmembrane region" description="Helical" evidence="1">
    <location>
        <begin position="153"/>
        <end position="172"/>
    </location>
</feature>
<feature type="transmembrane region" description="Helical" evidence="1">
    <location>
        <begin position="35"/>
        <end position="56"/>
    </location>
</feature>
<dbReference type="EMBL" id="PFNL01000126">
    <property type="protein sequence ID" value="PIZ45658.1"/>
    <property type="molecule type" value="Genomic_DNA"/>
</dbReference>
<gene>
    <name evidence="2" type="ORF">COY32_04865</name>
</gene>
<evidence type="ECO:0000313" key="3">
    <source>
        <dbReference type="Proteomes" id="UP000228920"/>
    </source>
</evidence>
<feature type="transmembrane region" description="Helical" evidence="1">
    <location>
        <begin position="12"/>
        <end position="29"/>
    </location>
</feature>
<name>A0A2M7THE6_UNCKA</name>
<feature type="transmembrane region" description="Helical" evidence="1">
    <location>
        <begin position="264"/>
        <end position="280"/>
    </location>
</feature>
<keyword evidence="1" id="KW-0812">Transmembrane</keyword>
<evidence type="ECO:0000256" key="1">
    <source>
        <dbReference type="SAM" id="Phobius"/>
    </source>
</evidence>
<dbReference type="AlphaFoldDB" id="A0A2M7THE6"/>
<dbReference type="Proteomes" id="UP000228920">
    <property type="component" value="Unassembled WGS sequence"/>
</dbReference>
<feature type="transmembrane region" description="Helical" evidence="1">
    <location>
        <begin position="192"/>
        <end position="214"/>
    </location>
</feature>
<proteinExistence type="predicted"/>
<sequence length="288" mass="31761">MQWIITRLKWTAFIWTVGLVATGVAWVWLKVPAAYTAFQFLLAFPKYLWGLLVLAYQKFMPSISVVDRVTVQDLVNPTTYARNSLMDSFMLIVIVGFVVVALLWLLVVFVKAVGKQGGEAKQVFESETARKTLVVLALLGLAYVGYRQYGFTLLGNAILLAASAYLLLQVVSVMIPEAKKKTSKAFDDTKNAIFSIIGFLLYPVLVFVSIGIIANIGGKIVNIDVTPILTELYNWMSTTDVPRVFLQVFSIGIGVVSAAKSLDIISSIVVLLVVFIIVFNKPRARTAP</sequence>
<reference evidence="3" key="1">
    <citation type="submission" date="2017-09" db="EMBL/GenBank/DDBJ databases">
        <title>Depth-based differentiation of microbial function through sediment-hosted aquifers and enrichment of novel symbionts in the deep terrestrial subsurface.</title>
        <authorList>
            <person name="Probst A.J."/>
            <person name="Ladd B."/>
            <person name="Jarett J.K."/>
            <person name="Geller-Mcgrath D.E."/>
            <person name="Sieber C.M.K."/>
            <person name="Emerson J.B."/>
            <person name="Anantharaman K."/>
            <person name="Thomas B.C."/>
            <person name="Malmstrom R."/>
            <person name="Stieglmeier M."/>
            <person name="Klingl A."/>
            <person name="Woyke T."/>
            <person name="Ryan C.M."/>
            <person name="Banfield J.F."/>
        </authorList>
    </citation>
    <scope>NUCLEOTIDE SEQUENCE [LARGE SCALE GENOMIC DNA]</scope>
</reference>
<evidence type="ECO:0000313" key="2">
    <source>
        <dbReference type="EMBL" id="PIZ45658.1"/>
    </source>
</evidence>
<feature type="transmembrane region" description="Helical" evidence="1">
    <location>
        <begin position="89"/>
        <end position="109"/>
    </location>
</feature>
<organism evidence="2 3">
    <name type="scientific">candidate division WWE3 bacterium CG_4_10_14_0_2_um_filter_41_14</name>
    <dbReference type="NCBI Taxonomy" id="1975072"/>
    <lineage>
        <taxon>Bacteria</taxon>
        <taxon>Katanobacteria</taxon>
    </lineage>
</organism>